<dbReference type="InterPro" id="IPR042099">
    <property type="entry name" value="ANL_N_sf"/>
</dbReference>
<name>A0A7I7QBQ7_9MYCO</name>
<evidence type="ECO:0000313" key="1">
    <source>
        <dbReference type="EMBL" id="BBY23456.1"/>
    </source>
</evidence>
<reference evidence="1 2" key="1">
    <citation type="journal article" date="2019" name="Emerg. Microbes Infect.">
        <title>Comprehensive subspecies identification of 175 nontuberculous mycobacteria species based on 7547 genomic profiles.</title>
        <authorList>
            <person name="Matsumoto Y."/>
            <person name="Kinjo T."/>
            <person name="Motooka D."/>
            <person name="Nabeya D."/>
            <person name="Jung N."/>
            <person name="Uechi K."/>
            <person name="Horii T."/>
            <person name="Iida T."/>
            <person name="Fujita J."/>
            <person name="Nakamura S."/>
        </authorList>
    </citation>
    <scope>NUCLEOTIDE SEQUENCE [LARGE SCALE GENOMIC DNA]</scope>
    <source>
        <strain evidence="1 2">JCM 17783</strain>
    </source>
</reference>
<gene>
    <name evidence="1" type="ORF">MSTO_36610</name>
</gene>
<dbReference type="AlphaFoldDB" id="A0A7I7QBQ7"/>
<dbReference type="SUPFAM" id="SSF56801">
    <property type="entry name" value="Acetyl-CoA synthetase-like"/>
    <property type="match status" value="1"/>
</dbReference>
<dbReference type="Proteomes" id="UP000467130">
    <property type="component" value="Chromosome"/>
</dbReference>
<dbReference type="KEGG" id="msto:MSTO_36610"/>
<proteinExistence type="predicted"/>
<dbReference type="Gene3D" id="3.40.50.12780">
    <property type="entry name" value="N-terminal domain of ligase-like"/>
    <property type="match status" value="1"/>
</dbReference>
<evidence type="ECO:0000313" key="2">
    <source>
        <dbReference type="Proteomes" id="UP000467130"/>
    </source>
</evidence>
<sequence>MDIDRWSTTLDRWLDGSLTPDELHQWQSASLRAVIDHVQRRSRFYADRLAWARPSTLTLDNLATLPFTTQDDVSDAMFDMLCGPVGDAHFYFETTENVEHPTPCPKAEIDFDLDYRAVAHALRDMADYHFADGERPILAVAVPNELHPTCNTIAYAAKHAGITRLDIFPRSPAIGFNRFFQVLLDLRVNMLVGSPSMLMGLAQLSQRYGVDVRQDLDIRCLLATGGSCSDGTKALLGRAWDSTVYNFLYGPAEVGAVAVATATGALAAVTPNYVFEVIDPDTEESLGFQGTGELCLTTLIPGIKPLIRYRTGDLVTVVRDGRSARMVIGILGPLSTRVCIAGRQRSAAEIENAVLVDAEPLCGYVLDIFTRDGRDHLEICVGTHGGLDDERLKGRVRDRVLDALGVGAEVNIIPAPGLVESTEGERESIWEGWKSGRIRDFRTPKSEKNAVTEHRLWPTRTGS</sequence>
<accession>A0A7I7QBQ7</accession>
<dbReference type="EMBL" id="AP022587">
    <property type="protein sequence ID" value="BBY23456.1"/>
    <property type="molecule type" value="Genomic_DNA"/>
</dbReference>
<organism evidence="1 2">
    <name type="scientific">Mycobacterium stomatepiae</name>
    <dbReference type="NCBI Taxonomy" id="470076"/>
    <lineage>
        <taxon>Bacteria</taxon>
        <taxon>Bacillati</taxon>
        <taxon>Actinomycetota</taxon>
        <taxon>Actinomycetes</taxon>
        <taxon>Mycobacteriales</taxon>
        <taxon>Mycobacteriaceae</taxon>
        <taxon>Mycobacterium</taxon>
        <taxon>Mycobacterium simiae complex</taxon>
    </lineage>
</organism>
<dbReference type="RefSeq" id="WP_163791198.1">
    <property type="nucleotide sequence ID" value="NZ_AP022587.1"/>
</dbReference>
<dbReference type="PANTHER" id="PTHR43845:SF1">
    <property type="entry name" value="BLR5969 PROTEIN"/>
    <property type="match status" value="1"/>
</dbReference>
<protein>
    <recommendedName>
        <fullName evidence="3">Coenzyme F390 synthetase</fullName>
    </recommendedName>
</protein>
<dbReference type="PANTHER" id="PTHR43845">
    <property type="entry name" value="BLR5969 PROTEIN"/>
    <property type="match status" value="1"/>
</dbReference>
<keyword evidence="2" id="KW-1185">Reference proteome</keyword>
<evidence type="ECO:0008006" key="3">
    <source>
        <dbReference type="Google" id="ProtNLM"/>
    </source>
</evidence>